<evidence type="ECO:0000313" key="1">
    <source>
        <dbReference type="EMBL" id="SVB25526.1"/>
    </source>
</evidence>
<dbReference type="InterPro" id="IPR015422">
    <property type="entry name" value="PyrdxlP-dep_Trfase_small"/>
</dbReference>
<dbReference type="InterPro" id="IPR015424">
    <property type="entry name" value="PyrdxlP-dep_Trfase"/>
</dbReference>
<protein>
    <recommendedName>
        <fullName evidence="2">4-aminobutyrate--2-oxoglutarate transaminase</fullName>
    </recommendedName>
</protein>
<evidence type="ECO:0008006" key="2">
    <source>
        <dbReference type="Google" id="ProtNLM"/>
    </source>
</evidence>
<reference evidence="1" key="1">
    <citation type="submission" date="2018-05" db="EMBL/GenBank/DDBJ databases">
        <authorList>
            <person name="Lanie J.A."/>
            <person name="Ng W.-L."/>
            <person name="Kazmierczak K.M."/>
            <person name="Andrzejewski T.M."/>
            <person name="Davidsen T.M."/>
            <person name="Wayne K.J."/>
            <person name="Tettelin H."/>
            <person name="Glass J.I."/>
            <person name="Rusch D."/>
            <person name="Podicherti R."/>
            <person name="Tsui H.-C.T."/>
            <person name="Winkler M.E."/>
        </authorList>
    </citation>
    <scope>NUCLEOTIDE SEQUENCE</scope>
</reference>
<name>A0A382CHD1_9ZZZZ</name>
<dbReference type="Gene3D" id="3.90.1150.10">
    <property type="entry name" value="Aspartate Aminotransferase, domain 1"/>
    <property type="match status" value="1"/>
</dbReference>
<dbReference type="AlphaFoldDB" id="A0A382CHD1"/>
<dbReference type="EMBL" id="UINC01034535">
    <property type="protein sequence ID" value="SVB25526.1"/>
    <property type="molecule type" value="Genomic_DNA"/>
</dbReference>
<feature type="non-terminal residue" evidence="1">
    <location>
        <position position="1"/>
    </location>
</feature>
<accession>A0A382CHD1</accession>
<dbReference type="SUPFAM" id="SSF53383">
    <property type="entry name" value="PLP-dependent transferases"/>
    <property type="match status" value="1"/>
</dbReference>
<gene>
    <name evidence="1" type="ORF">METZ01_LOCUS178380</name>
</gene>
<proteinExistence type="predicted"/>
<sequence length="46" mass="4978">YALQHGLIMITAGTYGNVIRTLMPLIIDDHTLAEGLSILLNALKKA</sequence>
<organism evidence="1">
    <name type="scientific">marine metagenome</name>
    <dbReference type="NCBI Taxonomy" id="408172"/>
    <lineage>
        <taxon>unclassified sequences</taxon>
        <taxon>metagenomes</taxon>
        <taxon>ecological metagenomes</taxon>
    </lineage>
</organism>